<dbReference type="Pfam" id="PF14420">
    <property type="entry name" value="Clr5"/>
    <property type="match status" value="1"/>
</dbReference>
<feature type="compositionally biased region" description="Basic and acidic residues" evidence="4">
    <location>
        <begin position="105"/>
        <end position="118"/>
    </location>
</feature>
<dbReference type="SMART" id="SM00248">
    <property type="entry name" value="ANK"/>
    <property type="match status" value="7"/>
</dbReference>
<dbReference type="InterPro" id="IPR025676">
    <property type="entry name" value="Clr5_dom"/>
</dbReference>
<evidence type="ECO:0000313" key="6">
    <source>
        <dbReference type="EMBL" id="TRX91252.1"/>
    </source>
</evidence>
<dbReference type="Pfam" id="PF00023">
    <property type="entry name" value="Ank"/>
    <property type="match status" value="1"/>
</dbReference>
<dbReference type="Gene3D" id="1.25.40.20">
    <property type="entry name" value="Ankyrin repeat-containing domain"/>
    <property type="match status" value="2"/>
</dbReference>
<sequence length="1049" mass="118544">MPTLTPPLGVGREEIWEQHKATLRQLYQSQRKKLREVKTIMERDHGFPVTPLSTYESKLRQMRVRKKMKKTDWHAVYQELQRRGDRQSAVYLCGTKIPSTKAWKEIRRSGARSSHDGQRSQLPEEVVVRTPSPGRQSPLLPSVSRYPSIDSSCGVLSSQTTRPLLNTSSWKPTEIRVLDLPDTISDFYKAFLKYIPSQIFKRELFKIFEKSTFRSMIRGDHMDLMNLHYLSEAAQMLSNNLFDSGLIGRQRALDTVFTYLPTGFLVDLIVVDLPTIRVVFDHALKHLFENDRRDEFQALVRVIAHHRPHWLASESYKYILYAATMNCPSVCQLLLDIVKTISPQYRDYRSLETAIFSAASAGYFDCVRLLIRHWTQNYSLPLNRDHDTTISSNQIIAIHLKGALCLYRHRCITLRLDMETVQHTFDIFFEFGLNVDTPMSPWLHHEVIDTFRDTDLKLLRFYADLRTPPHLHPTVLDIVYYFDKDAYHYLAHHSKKVSTELTRSGLCLAAEKGSVSLHQYLNVLHPQASEYQELLELVLAEQFMIRFNCNIAYTLLGFGVGFKAFPRDTSLSISLEGLIIELKQQGMKMELLSIFNHLLREGAIIDAYVIAAAVEPDGTNLLSFLARHGADLATNGTPALLVAVILDNFEAVDWLLDTGVDINAGIDYHGEITSVIGGFIEILDSDRILFPRRHRSLAHQRLVGKGPWKTVILEQKRGVATPIIKKLIDRGAALRTHPGNLRPNNFLYHVIRFGIRQSDILDLVTYILVAQGGIQFPSLHQPCLLEACFQDERVFHLNGEEVTNRGLPIFNILLDYGAPIANSGVLAHLISHRPTMDLVQMIINRGANINAYSGQGLENMRFPQPQSTPLQMAISVGDLELVKFLIDNGASINLPAKGPHGKTALQAACQMPSKKRGTRIALVKFLINSGADVNAPGSPEYGSTALQVAACYGDIEIAALLLDYGADINALSSEKTGRRALDYAARHGRLDMTKFLLDLGAVSWDREGNDYAGAIKYAEEWCRWAVADLLREHAILSTQIRCALERDMV</sequence>
<feature type="repeat" description="ANK" evidence="3">
    <location>
        <begin position="865"/>
        <end position="897"/>
    </location>
</feature>
<dbReference type="STRING" id="2512241.A0A553HTH2"/>
<organism evidence="6 7">
    <name type="scientific">Xylaria flabelliformis</name>
    <dbReference type="NCBI Taxonomy" id="2512241"/>
    <lineage>
        <taxon>Eukaryota</taxon>
        <taxon>Fungi</taxon>
        <taxon>Dikarya</taxon>
        <taxon>Ascomycota</taxon>
        <taxon>Pezizomycotina</taxon>
        <taxon>Sordariomycetes</taxon>
        <taxon>Xylariomycetidae</taxon>
        <taxon>Xylariales</taxon>
        <taxon>Xylariaceae</taxon>
        <taxon>Xylaria</taxon>
    </lineage>
</organism>
<proteinExistence type="predicted"/>
<evidence type="ECO:0000256" key="1">
    <source>
        <dbReference type="ARBA" id="ARBA00022737"/>
    </source>
</evidence>
<dbReference type="OrthoDB" id="539213at2759"/>
<evidence type="ECO:0000259" key="5">
    <source>
        <dbReference type="Pfam" id="PF14420"/>
    </source>
</evidence>
<evidence type="ECO:0000313" key="7">
    <source>
        <dbReference type="Proteomes" id="UP000319160"/>
    </source>
</evidence>
<dbReference type="Proteomes" id="UP000319160">
    <property type="component" value="Unassembled WGS sequence"/>
</dbReference>
<evidence type="ECO:0000256" key="3">
    <source>
        <dbReference type="PROSITE-ProRule" id="PRU00023"/>
    </source>
</evidence>
<dbReference type="PROSITE" id="PS50297">
    <property type="entry name" value="ANK_REP_REGION"/>
    <property type="match status" value="5"/>
</dbReference>
<comment type="caution">
    <text evidence="6">The sequence shown here is derived from an EMBL/GenBank/DDBJ whole genome shotgun (WGS) entry which is preliminary data.</text>
</comment>
<dbReference type="InterPro" id="IPR036770">
    <property type="entry name" value="Ankyrin_rpt-contain_sf"/>
</dbReference>
<accession>A0A553HTH2</accession>
<feature type="repeat" description="ANK" evidence="3">
    <location>
        <begin position="900"/>
        <end position="938"/>
    </location>
</feature>
<protein>
    <recommendedName>
        <fullName evidence="5">Clr5 domain-containing protein</fullName>
    </recommendedName>
</protein>
<feature type="region of interest" description="Disordered" evidence="4">
    <location>
        <begin position="105"/>
        <end position="141"/>
    </location>
</feature>
<keyword evidence="2 3" id="KW-0040">ANK repeat</keyword>
<feature type="repeat" description="ANK" evidence="3">
    <location>
        <begin position="635"/>
        <end position="667"/>
    </location>
</feature>
<feature type="domain" description="Clr5" evidence="5">
    <location>
        <begin position="13"/>
        <end position="61"/>
    </location>
</feature>
<gene>
    <name evidence="6" type="ORF">FHL15_007857</name>
</gene>
<dbReference type="AlphaFoldDB" id="A0A553HTH2"/>
<dbReference type="PROSITE" id="PS50088">
    <property type="entry name" value="ANK_REPEAT"/>
    <property type="match status" value="5"/>
</dbReference>
<dbReference type="PANTHER" id="PTHR24198">
    <property type="entry name" value="ANKYRIN REPEAT AND PROTEIN KINASE DOMAIN-CONTAINING PROTEIN"/>
    <property type="match status" value="1"/>
</dbReference>
<feature type="repeat" description="ANK" evidence="3">
    <location>
        <begin position="976"/>
        <end position="1001"/>
    </location>
</feature>
<dbReference type="Pfam" id="PF12796">
    <property type="entry name" value="Ank_2"/>
    <property type="match status" value="1"/>
</dbReference>
<name>A0A553HTH2_9PEZI</name>
<dbReference type="EMBL" id="VFLP01000047">
    <property type="protein sequence ID" value="TRX91252.1"/>
    <property type="molecule type" value="Genomic_DNA"/>
</dbReference>
<evidence type="ECO:0000256" key="4">
    <source>
        <dbReference type="SAM" id="MobiDB-lite"/>
    </source>
</evidence>
<dbReference type="InterPro" id="IPR002110">
    <property type="entry name" value="Ankyrin_rpt"/>
</dbReference>
<evidence type="ECO:0000256" key="2">
    <source>
        <dbReference type="ARBA" id="ARBA00023043"/>
    </source>
</evidence>
<keyword evidence="7" id="KW-1185">Reference proteome</keyword>
<keyword evidence="1" id="KW-0677">Repeat</keyword>
<feature type="repeat" description="ANK" evidence="3">
    <location>
        <begin position="941"/>
        <end position="973"/>
    </location>
</feature>
<reference evidence="7" key="1">
    <citation type="submission" date="2019-06" db="EMBL/GenBank/DDBJ databases">
        <title>Draft genome sequence of the griseofulvin-producing fungus Xylaria cubensis strain G536.</title>
        <authorList>
            <person name="Mead M.E."/>
            <person name="Raja H.A."/>
            <person name="Steenwyk J.L."/>
            <person name="Knowles S.L."/>
            <person name="Oberlies N.H."/>
            <person name="Rokas A."/>
        </authorList>
    </citation>
    <scope>NUCLEOTIDE SEQUENCE [LARGE SCALE GENOMIC DNA]</scope>
    <source>
        <strain evidence="7">G536</strain>
    </source>
</reference>
<dbReference type="PANTHER" id="PTHR24198:SF165">
    <property type="entry name" value="ANKYRIN REPEAT-CONTAINING PROTEIN-RELATED"/>
    <property type="match status" value="1"/>
</dbReference>
<dbReference type="SUPFAM" id="SSF48403">
    <property type="entry name" value="Ankyrin repeat"/>
    <property type="match status" value="2"/>
</dbReference>